<dbReference type="Proteomes" id="UP000034164">
    <property type="component" value="Unassembled WGS sequence"/>
</dbReference>
<reference evidence="2" key="1">
    <citation type="journal article" date="2015" name="PLoS Genet.">
        <title>The dynamic genome and transcriptome of the human fungal pathogen Blastomyces and close relative Emmonsia.</title>
        <authorList>
            <person name="Munoz J.F."/>
            <person name="Gauthier G.M."/>
            <person name="Desjardins C.A."/>
            <person name="Gallo J.E."/>
            <person name="Holder J."/>
            <person name="Sullivan T.D."/>
            <person name="Marty A.J."/>
            <person name="Carmen J.C."/>
            <person name="Chen Z."/>
            <person name="Ding L."/>
            <person name="Gujja S."/>
            <person name="Magrini V."/>
            <person name="Misas E."/>
            <person name="Mitreva M."/>
            <person name="Priest M."/>
            <person name="Saif S."/>
            <person name="Whiston E.A."/>
            <person name="Young S."/>
            <person name="Zeng Q."/>
            <person name="Goldman W.E."/>
            <person name="Mardis E.R."/>
            <person name="Taylor J.W."/>
            <person name="McEwen J.G."/>
            <person name="Clay O.K."/>
            <person name="Klein B.S."/>
            <person name="Cuomo C.A."/>
        </authorList>
    </citation>
    <scope>NUCLEOTIDE SEQUENCE [LARGE SCALE GENOMIC DNA]</scope>
    <source>
        <strain evidence="2">UAMH 3008</strain>
    </source>
</reference>
<proteinExistence type="predicted"/>
<organism evidence="1 2">
    <name type="scientific">[Emmonsia] crescens</name>
    <dbReference type="NCBI Taxonomy" id="73230"/>
    <lineage>
        <taxon>Eukaryota</taxon>
        <taxon>Fungi</taxon>
        <taxon>Dikarya</taxon>
        <taxon>Ascomycota</taxon>
        <taxon>Pezizomycotina</taxon>
        <taxon>Eurotiomycetes</taxon>
        <taxon>Eurotiomycetidae</taxon>
        <taxon>Onygenales</taxon>
        <taxon>Ajellomycetaceae</taxon>
        <taxon>Emergomyces</taxon>
    </lineage>
</organism>
<evidence type="ECO:0000313" key="2">
    <source>
        <dbReference type="Proteomes" id="UP000034164"/>
    </source>
</evidence>
<gene>
    <name evidence="1" type="ORF">EMCG_02876</name>
</gene>
<protein>
    <submittedName>
        <fullName evidence="1">Uncharacterized protein</fullName>
    </submittedName>
</protein>
<dbReference type="EMBL" id="LCZI01001044">
    <property type="protein sequence ID" value="KKZ62766.1"/>
    <property type="molecule type" value="Genomic_DNA"/>
</dbReference>
<name>A0A0G2J8T0_9EURO</name>
<accession>A0A0G2J8T0</accession>
<dbReference type="VEuPathDB" id="FungiDB:EMCG_02876"/>
<evidence type="ECO:0000313" key="1">
    <source>
        <dbReference type="EMBL" id="KKZ62766.1"/>
    </source>
</evidence>
<dbReference type="AlphaFoldDB" id="A0A0G2J8T0"/>
<comment type="caution">
    <text evidence="1">The sequence shown here is derived from an EMBL/GenBank/DDBJ whole genome shotgun (WGS) entry which is preliminary data.</text>
</comment>
<sequence>MSQSTYSLASTHLHNQDRFPRIAADYFAGPECNMDAAGENTSLVMNPGRNNIIARVFETISIH</sequence>